<protein>
    <submittedName>
        <fullName evidence="2">Uncharacterized protein</fullName>
    </submittedName>
</protein>
<gene>
    <name evidence="2" type="ORF">BEMITA_LOCUS11685</name>
</gene>
<name>A0A9P0AJQ2_BEMTA</name>
<sequence>MASMQTEKIGGIKHEDSEKKVSRKRKTMQTCDSEVNSLPKRVNSTITEMTPDKNERSLYDRILQAPRTTSGKIRFLEELDNESELLRITESRSSFKARFVVTTYLLFSEHQSRAKAARQSSIENNSSDSNVKDRLPKSLGAKRIVPEYFHDVKSISQLCAIATFILHNLSEVRRRNICASIYSRKITDVKEIIDKGKELSNEQPARFLQDQPKEQDGTEDRSVSESRSWREQLVPALLYVSDLMGERTYSRLARTIDPRAYERIILDRENKSFKFESLIPYEGLINEYITTCVAPRVKDRQEKIIYDQLKVDPMSVLKNMIDEINADPDVSLGAPQQNKIQFPDSDTEYEVFVGGKNHQRKLIPTHVDQDGTTYFITKIREVLYDVIGTTGGTLMALPWSKRLELIHYPTKISLKVMSGAELNKSENVTLGVSMLEDGFYYVRHFDFQKKKQDETDVNDTGVNILAEATSRNTQKRSRMTEKAVDESNN</sequence>
<dbReference type="AlphaFoldDB" id="A0A9P0AJQ2"/>
<evidence type="ECO:0000313" key="2">
    <source>
        <dbReference type="EMBL" id="CAH0393262.1"/>
    </source>
</evidence>
<evidence type="ECO:0000313" key="3">
    <source>
        <dbReference type="Proteomes" id="UP001152759"/>
    </source>
</evidence>
<feature type="region of interest" description="Disordered" evidence="1">
    <location>
        <begin position="468"/>
        <end position="489"/>
    </location>
</feature>
<reference evidence="2" key="1">
    <citation type="submission" date="2021-12" db="EMBL/GenBank/DDBJ databases">
        <authorList>
            <person name="King R."/>
        </authorList>
    </citation>
    <scope>NUCLEOTIDE SEQUENCE</scope>
</reference>
<proteinExistence type="predicted"/>
<feature type="compositionally biased region" description="Basic and acidic residues" evidence="1">
    <location>
        <begin position="478"/>
        <end position="489"/>
    </location>
</feature>
<evidence type="ECO:0000256" key="1">
    <source>
        <dbReference type="SAM" id="MobiDB-lite"/>
    </source>
</evidence>
<feature type="compositionally biased region" description="Basic and acidic residues" evidence="1">
    <location>
        <begin position="10"/>
        <end position="20"/>
    </location>
</feature>
<organism evidence="2 3">
    <name type="scientific">Bemisia tabaci</name>
    <name type="common">Sweetpotato whitefly</name>
    <name type="synonym">Aleurodes tabaci</name>
    <dbReference type="NCBI Taxonomy" id="7038"/>
    <lineage>
        <taxon>Eukaryota</taxon>
        <taxon>Metazoa</taxon>
        <taxon>Ecdysozoa</taxon>
        <taxon>Arthropoda</taxon>
        <taxon>Hexapoda</taxon>
        <taxon>Insecta</taxon>
        <taxon>Pterygota</taxon>
        <taxon>Neoptera</taxon>
        <taxon>Paraneoptera</taxon>
        <taxon>Hemiptera</taxon>
        <taxon>Sternorrhyncha</taxon>
        <taxon>Aleyrodoidea</taxon>
        <taxon>Aleyrodidae</taxon>
        <taxon>Aleyrodinae</taxon>
        <taxon>Bemisia</taxon>
    </lineage>
</organism>
<feature type="region of interest" description="Disordered" evidence="1">
    <location>
        <begin position="203"/>
        <end position="227"/>
    </location>
</feature>
<feature type="compositionally biased region" description="Basic and acidic residues" evidence="1">
    <location>
        <begin position="211"/>
        <end position="227"/>
    </location>
</feature>
<feature type="region of interest" description="Disordered" evidence="1">
    <location>
        <begin position="1"/>
        <end position="31"/>
    </location>
</feature>
<dbReference type="Proteomes" id="UP001152759">
    <property type="component" value="Chromosome 7"/>
</dbReference>
<accession>A0A9P0AJQ2</accession>
<keyword evidence="3" id="KW-1185">Reference proteome</keyword>
<dbReference type="EMBL" id="OU963868">
    <property type="protein sequence ID" value="CAH0393262.1"/>
    <property type="molecule type" value="Genomic_DNA"/>
</dbReference>